<keyword evidence="6 10" id="KW-0812">Transmembrane</keyword>
<accession>A0A1F6X5L6</accession>
<evidence type="ECO:0000256" key="4">
    <source>
        <dbReference type="ARBA" id="ARBA00022475"/>
    </source>
</evidence>
<dbReference type="PANTHER" id="PTHR36844">
    <property type="entry name" value="PROTEASE PRSW"/>
    <property type="match status" value="1"/>
</dbReference>
<evidence type="ECO:0000256" key="3">
    <source>
        <dbReference type="ARBA" id="ARBA00018997"/>
    </source>
</evidence>
<evidence type="ECO:0000256" key="10">
    <source>
        <dbReference type="SAM" id="Phobius"/>
    </source>
</evidence>
<dbReference type="Proteomes" id="UP000176814">
    <property type="component" value="Unassembled WGS sequence"/>
</dbReference>
<feature type="transmembrane region" description="Helical" evidence="10">
    <location>
        <begin position="145"/>
        <end position="164"/>
    </location>
</feature>
<evidence type="ECO:0000256" key="6">
    <source>
        <dbReference type="ARBA" id="ARBA00022692"/>
    </source>
</evidence>
<dbReference type="Pfam" id="PF13367">
    <property type="entry name" value="PrsW-protease"/>
    <property type="match status" value="1"/>
</dbReference>
<evidence type="ECO:0000256" key="7">
    <source>
        <dbReference type="ARBA" id="ARBA00022801"/>
    </source>
</evidence>
<dbReference type="PANTHER" id="PTHR36844:SF1">
    <property type="entry name" value="PROTEASE PRSW"/>
    <property type="match status" value="1"/>
</dbReference>
<comment type="caution">
    <text evidence="11">The sequence shown here is derived from an EMBL/GenBank/DDBJ whole genome shotgun (WGS) entry which is preliminary data.</text>
</comment>
<evidence type="ECO:0000256" key="5">
    <source>
        <dbReference type="ARBA" id="ARBA00022670"/>
    </source>
</evidence>
<evidence type="ECO:0000313" key="11">
    <source>
        <dbReference type="EMBL" id="OGI89412.1"/>
    </source>
</evidence>
<feature type="transmembrane region" description="Helical" evidence="10">
    <location>
        <begin position="6"/>
        <end position="28"/>
    </location>
</feature>
<dbReference type="EMBL" id="MFUW01000031">
    <property type="protein sequence ID" value="OGI89412.1"/>
    <property type="molecule type" value="Genomic_DNA"/>
</dbReference>
<keyword evidence="4" id="KW-1003">Cell membrane</keyword>
<dbReference type="GO" id="GO:0006508">
    <property type="term" value="P:proteolysis"/>
    <property type="evidence" value="ECO:0007669"/>
    <property type="project" value="UniProtKB-KW"/>
</dbReference>
<feature type="transmembrane region" description="Helical" evidence="10">
    <location>
        <begin position="104"/>
        <end position="125"/>
    </location>
</feature>
<dbReference type="AlphaFoldDB" id="A0A1F6X5L6"/>
<dbReference type="InterPro" id="IPR023596">
    <property type="entry name" value="Peptidase_PrsW_arch/bac"/>
</dbReference>
<feature type="transmembrane region" description="Helical" evidence="10">
    <location>
        <begin position="71"/>
        <end position="92"/>
    </location>
</feature>
<feature type="transmembrane region" description="Helical" evidence="10">
    <location>
        <begin position="202"/>
        <end position="221"/>
    </location>
</feature>
<name>A0A1F6X5L6_9BACT</name>
<keyword evidence="7" id="KW-0378">Hydrolase</keyword>
<comment type="similarity">
    <text evidence="2">Belongs to the protease PrsW family.</text>
</comment>
<comment type="subcellular location">
    <subcellularLocation>
        <location evidence="1">Cell membrane</location>
        <topology evidence="1">Multi-pass membrane protein</topology>
    </subcellularLocation>
</comment>
<dbReference type="InterPro" id="IPR026898">
    <property type="entry name" value="PrsW"/>
</dbReference>
<evidence type="ECO:0000256" key="1">
    <source>
        <dbReference type="ARBA" id="ARBA00004651"/>
    </source>
</evidence>
<organism evidence="11 12">
    <name type="scientific">Candidatus Nomurabacteria bacterium RIFCSPLOWO2_01_FULL_40_15</name>
    <dbReference type="NCBI Taxonomy" id="1801772"/>
    <lineage>
        <taxon>Bacteria</taxon>
        <taxon>Candidatus Nomuraibacteriota</taxon>
    </lineage>
</organism>
<evidence type="ECO:0000256" key="8">
    <source>
        <dbReference type="ARBA" id="ARBA00022989"/>
    </source>
</evidence>
<protein>
    <recommendedName>
        <fullName evidence="3">Protease PrsW</fullName>
    </recommendedName>
</protein>
<dbReference type="PIRSF" id="PIRSF016933">
    <property type="entry name" value="PrsW"/>
    <property type="match status" value="1"/>
</dbReference>
<keyword evidence="5" id="KW-0645">Protease</keyword>
<gene>
    <name evidence="11" type="ORF">A2911_02490</name>
</gene>
<feature type="transmembrane region" description="Helical" evidence="10">
    <location>
        <begin position="40"/>
        <end position="59"/>
    </location>
</feature>
<evidence type="ECO:0000313" key="12">
    <source>
        <dbReference type="Proteomes" id="UP000176814"/>
    </source>
</evidence>
<evidence type="ECO:0000256" key="9">
    <source>
        <dbReference type="ARBA" id="ARBA00023136"/>
    </source>
</evidence>
<dbReference type="GO" id="GO:0008233">
    <property type="term" value="F:peptidase activity"/>
    <property type="evidence" value="ECO:0007669"/>
    <property type="project" value="UniProtKB-KW"/>
</dbReference>
<proteinExistence type="inferred from homology"/>
<feature type="transmembrane region" description="Helical" evidence="10">
    <location>
        <begin position="176"/>
        <end position="196"/>
    </location>
</feature>
<keyword evidence="8 10" id="KW-1133">Transmembrane helix</keyword>
<dbReference type="GO" id="GO:0005886">
    <property type="term" value="C:plasma membrane"/>
    <property type="evidence" value="ECO:0007669"/>
    <property type="project" value="UniProtKB-SubCell"/>
</dbReference>
<evidence type="ECO:0000256" key="2">
    <source>
        <dbReference type="ARBA" id="ARBA00009165"/>
    </source>
</evidence>
<sequence length="228" mass="25839">MLAEDPKIWGLAFFGGIIPALFWLWFWLKEDNKKSEPKGLLTICFIVGMIAVFFVLPIQKFIQSNIASQEWQIILWAGTEEVIKYLAVLIILYKSSYVDEPIDWPIFLITAALGFAALENTLFLIKPFSQGEVTVGLLTGQLRFLGSTLLHAVSSGIIGISLGLSFHMDKPKKKLYLLVGLLVATTLHSVFNFFIMNNSGDNFLQVFAFLWVVTIIIMLLFEKLRRMQ</sequence>
<keyword evidence="9 10" id="KW-0472">Membrane</keyword>
<reference evidence="11 12" key="1">
    <citation type="journal article" date="2016" name="Nat. Commun.">
        <title>Thousands of microbial genomes shed light on interconnected biogeochemical processes in an aquifer system.</title>
        <authorList>
            <person name="Anantharaman K."/>
            <person name="Brown C.T."/>
            <person name="Hug L.A."/>
            <person name="Sharon I."/>
            <person name="Castelle C.J."/>
            <person name="Probst A.J."/>
            <person name="Thomas B.C."/>
            <person name="Singh A."/>
            <person name="Wilkins M.J."/>
            <person name="Karaoz U."/>
            <person name="Brodie E.L."/>
            <person name="Williams K.H."/>
            <person name="Hubbard S.S."/>
            <person name="Banfield J.F."/>
        </authorList>
    </citation>
    <scope>NUCLEOTIDE SEQUENCE [LARGE SCALE GENOMIC DNA]</scope>
</reference>